<proteinExistence type="predicted"/>
<evidence type="ECO:0000313" key="4">
    <source>
        <dbReference type="EMBL" id="QGG94702.1"/>
    </source>
</evidence>
<dbReference type="Proteomes" id="UP000334019">
    <property type="component" value="Chromosome"/>
</dbReference>
<dbReference type="AlphaFoldDB" id="A0A5Q2RIJ5"/>
<dbReference type="GO" id="GO:0005886">
    <property type="term" value="C:plasma membrane"/>
    <property type="evidence" value="ECO:0007669"/>
    <property type="project" value="TreeGrafter"/>
</dbReference>
<evidence type="ECO:0000259" key="3">
    <source>
        <dbReference type="Pfam" id="PF02698"/>
    </source>
</evidence>
<dbReference type="PANTHER" id="PTHR30336">
    <property type="entry name" value="INNER MEMBRANE PROTEIN, PROBABLE PERMEASE"/>
    <property type="match status" value="1"/>
</dbReference>
<feature type="region of interest" description="Disordered" evidence="1">
    <location>
        <begin position="1"/>
        <end position="70"/>
    </location>
</feature>
<dbReference type="Gene3D" id="3.40.50.620">
    <property type="entry name" value="HUPs"/>
    <property type="match status" value="1"/>
</dbReference>
<feature type="compositionally biased region" description="Low complexity" evidence="1">
    <location>
        <begin position="39"/>
        <end position="54"/>
    </location>
</feature>
<feature type="transmembrane region" description="Helical" evidence="2">
    <location>
        <begin position="85"/>
        <end position="108"/>
    </location>
</feature>
<feature type="compositionally biased region" description="Low complexity" evidence="1">
    <location>
        <begin position="22"/>
        <end position="31"/>
    </location>
</feature>
<sequence length="276" mass="28976">MGRRRRPGDRRAGGARRRSGRCRGQPAARQGPGAGAGGHARPVEGPAAVRVARAARPRRDPSPARGGARSSLTVVRRTLRWGRRLTILAVGLLALGLVYVAVTFVHVWSTARSDQAGPADAIVVLGAAQYDGEPSPVLRARLDHAAELYDAGHAPLVVVTGGKQEGDRVTQAAAGFTYLRRQGIPEDAILLEVDGTSTYSELAATARILEDRGLSRVLMVSDGYHSARLLAIADEVGLDGAVSPTDTGYGTGALLRETAALSVGRIVGFRRLDALG</sequence>
<reference evidence="4 5" key="1">
    <citation type="submission" date="2019-11" db="EMBL/GenBank/DDBJ databases">
        <authorList>
            <person name="He Y."/>
        </authorList>
    </citation>
    <scope>NUCLEOTIDE SEQUENCE [LARGE SCALE GENOMIC DNA]</scope>
    <source>
        <strain evidence="4 5">SCSIO 58843</strain>
    </source>
</reference>
<feature type="compositionally biased region" description="Basic residues" evidence="1">
    <location>
        <begin position="1"/>
        <end position="21"/>
    </location>
</feature>
<gene>
    <name evidence="4" type="ORF">GH723_06020</name>
</gene>
<feature type="domain" description="DUF218" evidence="3">
    <location>
        <begin position="120"/>
        <end position="253"/>
    </location>
</feature>
<keyword evidence="2" id="KW-0812">Transmembrane</keyword>
<accession>A0A5Q2RIJ5</accession>
<evidence type="ECO:0000313" key="5">
    <source>
        <dbReference type="Proteomes" id="UP000334019"/>
    </source>
</evidence>
<keyword evidence="5" id="KW-1185">Reference proteome</keyword>
<evidence type="ECO:0000256" key="1">
    <source>
        <dbReference type="SAM" id="MobiDB-lite"/>
    </source>
</evidence>
<keyword evidence="2" id="KW-1133">Transmembrane helix</keyword>
<dbReference type="PANTHER" id="PTHR30336:SF20">
    <property type="entry name" value="DUF218 DOMAIN-CONTAINING PROTEIN"/>
    <property type="match status" value="1"/>
</dbReference>
<dbReference type="InterPro" id="IPR051599">
    <property type="entry name" value="Cell_Envelope_Assoc"/>
</dbReference>
<organism evidence="4 5">
    <name type="scientific">Actinomarinicola tropica</name>
    <dbReference type="NCBI Taxonomy" id="2789776"/>
    <lineage>
        <taxon>Bacteria</taxon>
        <taxon>Bacillati</taxon>
        <taxon>Actinomycetota</taxon>
        <taxon>Acidimicrobiia</taxon>
        <taxon>Acidimicrobiales</taxon>
        <taxon>Iamiaceae</taxon>
        <taxon>Actinomarinicola</taxon>
    </lineage>
</organism>
<evidence type="ECO:0000256" key="2">
    <source>
        <dbReference type="SAM" id="Phobius"/>
    </source>
</evidence>
<keyword evidence="2" id="KW-0472">Membrane</keyword>
<dbReference type="Pfam" id="PF02698">
    <property type="entry name" value="DUF218"/>
    <property type="match status" value="1"/>
</dbReference>
<dbReference type="InterPro" id="IPR014729">
    <property type="entry name" value="Rossmann-like_a/b/a_fold"/>
</dbReference>
<protein>
    <submittedName>
        <fullName evidence="4">YdcF family protein</fullName>
    </submittedName>
</protein>
<name>A0A5Q2RIJ5_9ACTN</name>
<dbReference type="EMBL" id="CP045851">
    <property type="protein sequence ID" value="QGG94702.1"/>
    <property type="molecule type" value="Genomic_DNA"/>
</dbReference>
<dbReference type="CDD" id="cd06259">
    <property type="entry name" value="YdcF-like"/>
    <property type="match status" value="1"/>
</dbReference>
<dbReference type="InterPro" id="IPR003848">
    <property type="entry name" value="DUF218"/>
</dbReference>
<dbReference type="KEGG" id="atq:GH723_06020"/>